<feature type="compositionally biased region" description="Basic residues" evidence="2">
    <location>
        <begin position="159"/>
        <end position="172"/>
    </location>
</feature>
<feature type="compositionally biased region" description="Basic residues" evidence="2">
    <location>
        <begin position="379"/>
        <end position="391"/>
    </location>
</feature>
<feature type="region of interest" description="Disordered" evidence="2">
    <location>
        <begin position="366"/>
        <end position="391"/>
    </location>
</feature>
<protein>
    <recommendedName>
        <fullName evidence="3">C2H2-type domain-containing protein</fullName>
    </recommendedName>
</protein>
<organism evidence="4 5">
    <name type="scientific">Gloeophyllum trabeum (strain ATCC 11539 / FP-39264 / Madison 617)</name>
    <name type="common">Brown rot fungus</name>
    <dbReference type="NCBI Taxonomy" id="670483"/>
    <lineage>
        <taxon>Eukaryota</taxon>
        <taxon>Fungi</taxon>
        <taxon>Dikarya</taxon>
        <taxon>Basidiomycota</taxon>
        <taxon>Agaricomycotina</taxon>
        <taxon>Agaricomycetes</taxon>
        <taxon>Gloeophyllales</taxon>
        <taxon>Gloeophyllaceae</taxon>
        <taxon>Gloeophyllum</taxon>
    </lineage>
</organism>
<evidence type="ECO:0000256" key="2">
    <source>
        <dbReference type="SAM" id="MobiDB-lite"/>
    </source>
</evidence>
<name>S7RBN9_GLOTA</name>
<keyword evidence="5" id="KW-1185">Reference proteome</keyword>
<dbReference type="AlphaFoldDB" id="S7RBN9"/>
<keyword evidence="1" id="KW-0863">Zinc-finger</keyword>
<dbReference type="Proteomes" id="UP000030669">
    <property type="component" value="Unassembled WGS sequence"/>
</dbReference>
<keyword evidence="1" id="KW-0479">Metal-binding</keyword>
<sequence>MASAVLPLAASTVPPLSEATVFPFTFASSRPMAQGAWAVSTRQEAGVCAMSYSEQESHDQLHRDALANGVALRDITPSLSNSPELDDGDMDDDDEGSLSDDDYEGNLSDNCDGRDARRLDDGDEVNESDLDDGTSDEEDGVDHEETDQTEFSVVERPSRRVTRKKSFQKRANKGANPVNVGEDRYDSAALAGTRHHARDVQQGKIAPSTGQAPISNDGGPLRRKRKAESNLVASTRKRTRGANEYESTPETGAVITSAEGDEGSSECAPIPCLWKDCGVIMEPTTKSIKGHLISHVPRCDSTEKVTCQWGAACAPFKGETGHRKVQRRSFLKHLLSHAEIKAVLKHQCPLCGSPFARKDEIARHQLAKPNCASGERKRKDTKCKGKKNGRK</sequence>
<proteinExistence type="predicted"/>
<dbReference type="InterPro" id="IPR013087">
    <property type="entry name" value="Znf_C2H2_type"/>
</dbReference>
<dbReference type="RefSeq" id="XP_007870100.1">
    <property type="nucleotide sequence ID" value="XM_007871909.1"/>
</dbReference>
<gene>
    <name evidence="4" type="ORF">GLOTRDRAFT_133029</name>
</gene>
<dbReference type="PROSITE" id="PS50157">
    <property type="entry name" value="ZINC_FINGER_C2H2_2"/>
    <property type="match status" value="1"/>
</dbReference>
<evidence type="ECO:0000259" key="3">
    <source>
        <dbReference type="PROSITE" id="PS50157"/>
    </source>
</evidence>
<feature type="compositionally biased region" description="Acidic residues" evidence="2">
    <location>
        <begin position="121"/>
        <end position="148"/>
    </location>
</feature>
<dbReference type="KEGG" id="gtr:GLOTRDRAFT_133029"/>
<accession>S7RBN9</accession>
<reference evidence="4 5" key="1">
    <citation type="journal article" date="2012" name="Science">
        <title>The Paleozoic origin of enzymatic lignin decomposition reconstructed from 31 fungal genomes.</title>
        <authorList>
            <person name="Floudas D."/>
            <person name="Binder M."/>
            <person name="Riley R."/>
            <person name="Barry K."/>
            <person name="Blanchette R.A."/>
            <person name="Henrissat B."/>
            <person name="Martinez A.T."/>
            <person name="Otillar R."/>
            <person name="Spatafora J.W."/>
            <person name="Yadav J.S."/>
            <person name="Aerts A."/>
            <person name="Benoit I."/>
            <person name="Boyd A."/>
            <person name="Carlson A."/>
            <person name="Copeland A."/>
            <person name="Coutinho P.M."/>
            <person name="de Vries R.P."/>
            <person name="Ferreira P."/>
            <person name="Findley K."/>
            <person name="Foster B."/>
            <person name="Gaskell J."/>
            <person name="Glotzer D."/>
            <person name="Gorecki P."/>
            <person name="Heitman J."/>
            <person name="Hesse C."/>
            <person name="Hori C."/>
            <person name="Igarashi K."/>
            <person name="Jurgens J.A."/>
            <person name="Kallen N."/>
            <person name="Kersten P."/>
            <person name="Kohler A."/>
            <person name="Kuees U."/>
            <person name="Kumar T.K.A."/>
            <person name="Kuo A."/>
            <person name="LaButti K."/>
            <person name="Larrondo L.F."/>
            <person name="Lindquist E."/>
            <person name="Ling A."/>
            <person name="Lombard V."/>
            <person name="Lucas S."/>
            <person name="Lundell T."/>
            <person name="Martin R."/>
            <person name="McLaughlin D.J."/>
            <person name="Morgenstern I."/>
            <person name="Morin E."/>
            <person name="Murat C."/>
            <person name="Nagy L.G."/>
            <person name="Nolan M."/>
            <person name="Ohm R.A."/>
            <person name="Patyshakuliyeva A."/>
            <person name="Rokas A."/>
            <person name="Ruiz-Duenas F.J."/>
            <person name="Sabat G."/>
            <person name="Salamov A."/>
            <person name="Samejima M."/>
            <person name="Schmutz J."/>
            <person name="Slot J.C."/>
            <person name="St John F."/>
            <person name="Stenlid J."/>
            <person name="Sun H."/>
            <person name="Sun S."/>
            <person name="Syed K."/>
            <person name="Tsang A."/>
            <person name="Wiebenga A."/>
            <person name="Young D."/>
            <person name="Pisabarro A."/>
            <person name="Eastwood D.C."/>
            <person name="Martin F."/>
            <person name="Cullen D."/>
            <person name="Grigoriev I.V."/>
            <person name="Hibbett D.S."/>
        </authorList>
    </citation>
    <scope>NUCLEOTIDE SEQUENCE [LARGE SCALE GENOMIC DNA]</scope>
    <source>
        <strain evidence="4 5">ATCC 11539</strain>
    </source>
</reference>
<dbReference type="EMBL" id="KB469310">
    <property type="protein sequence ID" value="EPQ51660.1"/>
    <property type="molecule type" value="Genomic_DNA"/>
</dbReference>
<evidence type="ECO:0000313" key="4">
    <source>
        <dbReference type="EMBL" id="EPQ51660.1"/>
    </source>
</evidence>
<feature type="compositionally biased region" description="Acidic residues" evidence="2">
    <location>
        <begin position="84"/>
        <end position="104"/>
    </location>
</feature>
<dbReference type="HOGENOM" id="CLU_681613_0_0_1"/>
<feature type="compositionally biased region" description="Basic and acidic residues" evidence="2">
    <location>
        <begin position="111"/>
        <end position="120"/>
    </location>
</feature>
<evidence type="ECO:0000256" key="1">
    <source>
        <dbReference type="PROSITE-ProRule" id="PRU00042"/>
    </source>
</evidence>
<dbReference type="GO" id="GO:0008270">
    <property type="term" value="F:zinc ion binding"/>
    <property type="evidence" value="ECO:0007669"/>
    <property type="project" value="UniProtKB-KW"/>
</dbReference>
<feature type="domain" description="C2H2-type" evidence="3">
    <location>
        <begin position="346"/>
        <end position="377"/>
    </location>
</feature>
<feature type="region of interest" description="Disordered" evidence="2">
    <location>
        <begin position="74"/>
        <end position="266"/>
    </location>
</feature>
<keyword evidence="1" id="KW-0862">Zinc</keyword>
<dbReference type="GeneID" id="19302631"/>
<evidence type="ECO:0000313" key="5">
    <source>
        <dbReference type="Proteomes" id="UP000030669"/>
    </source>
</evidence>